<dbReference type="Proteomes" id="UP000256541">
    <property type="component" value="Unassembled WGS sequence"/>
</dbReference>
<proteinExistence type="predicted"/>
<dbReference type="InterPro" id="IPR010093">
    <property type="entry name" value="SinI_DNA-bd"/>
</dbReference>
<feature type="domain" description="Helix-turn-helix" evidence="1">
    <location>
        <begin position="2"/>
        <end position="46"/>
    </location>
</feature>
<comment type="caution">
    <text evidence="2">The sequence shown here is derived from an EMBL/GenBank/DDBJ whole genome shotgun (WGS) entry which is preliminary data.</text>
</comment>
<evidence type="ECO:0000259" key="1">
    <source>
        <dbReference type="Pfam" id="PF12728"/>
    </source>
</evidence>
<reference evidence="2 3" key="1">
    <citation type="submission" date="2017-04" db="EMBL/GenBank/DDBJ databases">
        <title>Comparative genome analysis of Subtercola boreus.</title>
        <authorList>
            <person name="Cho Y.-J."/>
            <person name="Cho A."/>
            <person name="Kim O.-S."/>
            <person name="Lee J.-I."/>
        </authorList>
    </citation>
    <scope>NUCLEOTIDE SEQUENCE [LARGE SCALE GENOMIC DNA]</scope>
    <source>
        <strain evidence="2 3">P27479</strain>
    </source>
</reference>
<protein>
    <recommendedName>
        <fullName evidence="1">Helix-turn-helix domain-containing protein</fullName>
    </recommendedName>
</protein>
<dbReference type="OrthoDB" id="4463966at2"/>
<dbReference type="GO" id="GO:0003677">
    <property type="term" value="F:DNA binding"/>
    <property type="evidence" value="ECO:0007669"/>
    <property type="project" value="InterPro"/>
</dbReference>
<name>A0A3E0VYA7_9MICO</name>
<dbReference type="AlphaFoldDB" id="A0A3E0VYA7"/>
<evidence type="ECO:0000313" key="2">
    <source>
        <dbReference type="EMBL" id="RFA13807.1"/>
    </source>
</evidence>
<dbReference type="InterPro" id="IPR041657">
    <property type="entry name" value="HTH_17"/>
</dbReference>
<accession>A0A3E0VYA7</accession>
<evidence type="ECO:0000313" key="3">
    <source>
        <dbReference type="Proteomes" id="UP000256541"/>
    </source>
</evidence>
<dbReference type="Pfam" id="PF12728">
    <property type="entry name" value="HTH_17"/>
    <property type="match status" value="1"/>
</dbReference>
<dbReference type="EMBL" id="NBXB01000033">
    <property type="protein sequence ID" value="RFA13807.1"/>
    <property type="molecule type" value="Genomic_DNA"/>
</dbReference>
<dbReference type="NCBIfam" id="TIGR01764">
    <property type="entry name" value="excise"/>
    <property type="match status" value="1"/>
</dbReference>
<organism evidence="2 3">
    <name type="scientific">Subtercola boreus</name>
    <dbReference type="NCBI Taxonomy" id="120213"/>
    <lineage>
        <taxon>Bacteria</taxon>
        <taxon>Bacillati</taxon>
        <taxon>Actinomycetota</taxon>
        <taxon>Actinomycetes</taxon>
        <taxon>Micrococcales</taxon>
        <taxon>Microbacteriaceae</taxon>
        <taxon>Subtercola</taxon>
    </lineage>
</organism>
<sequence length="92" mass="10229">MYLSVAEVADSLSISRQRVLSMVNAGQIPAQRIGRAWAIDARELDRRSALSRPLSRRMALVLSDAISGQSVRRLSSTERHYAQKYLALLAAM</sequence>
<gene>
    <name evidence="2" type="ORF">B7R22_12015</name>
</gene>